<dbReference type="Gene3D" id="3.40.50.720">
    <property type="entry name" value="NAD(P)-binding Rossmann-like Domain"/>
    <property type="match status" value="1"/>
</dbReference>
<proteinExistence type="predicted"/>
<sequence length="260" mass="29179">MKGNSQKLSLSIVGGGNVAFHLMNIFYNNDKIEVKQLCNRSCFTSHFEQFAVEKITNVSLLKPVDICIIAVKDSAISEVSEKLPFSGNLVVHTSGNTDIDVLSGKNRKGVFYPLQSFSKDIPVDFQEVPICIEAQDLADLEVLRILAESVTSKVYEINGFQRKILHISAVMMNNFTNHLIGISKEICEENKVPFEILKPLLAKTFEKIQKTEPFEAQTGPARRDDRQTIENHLALLSGNRKEIYKTITNSILETYGSKKL</sequence>
<evidence type="ECO:0000259" key="1">
    <source>
        <dbReference type="Pfam" id="PF10728"/>
    </source>
</evidence>
<dbReference type="InterPro" id="IPR037108">
    <property type="entry name" value="TM1727-like_C_sf"/>
</dbReference>
<protein>
    <recommendedName>
        <fullName evidence="1">DUF2520 domain-containing protein</fullName>
    </recommendedName>
</protein>
<name>A0A250FWI9_9FLAO</name>
<dbReference type="Gene3D" id="1.10.1040.20">
    <property type="entry name" value="ProC-like, C-terminal domain"/>
    <property type="match status" value="1"/>
</dbReference>
<dbReference type="InterPro" id="IPR036291">
    <property type="entry name" value="NAD(P)-bd_dom_sf"/>
</dbReference>
<dbReference type="InterPro" id="IPR008927">
    <property type="entry name" value="6-PGluconate_DH-like_C_sf"/>
</dbReference>
<reference evidence="3" key="1">
    <citation type="submission" date="2017-06" db="EMBL/GenBank/DDBJ databases">
        <title>Capnocytophaga spp. assemblies.</title>
        <authorList>
            <person name="Gulvik C.A."/>
        </authorList>
    </citation>
    <scope>NUCLEOTIDE SEQUENCE [LARGE SCALE GENOMIC DNA]</scope>
    <source>
        <strain evidence="3">H2177</strain>
    </source>
</reference>
<dbReference type="OrthoDB" id="9810755at2"/>
<dbReference type="InterPro" id="IPR018931">
    <property type="entry name" value="DUF2520"/>
</dbReference>
<evidence type="ECO:0000313" key="2">
    <source>
        <dbReference type="EMBL" id="ATA88327.1"/>
    </source>
</evidence>
<dbReference type="SUPFAM" id="SSF51735">
    <property type="entry name" value="NAD(P)-binding Rossmann-fold domains"/>
    <property type="match status" value="1"/>
</dbReference>
<dbReference type="RefSeq" id="WP_095894606.1">
    <property type="nucleotide sequence ID" value="NZ_CP022387.1"/>
</dbReference>
<dbReference type="AlphaFoldDB" id="A0A250FWI9"/>
<accession>A0A250FWI9</accession>
<organism evidence="2 3">
    <name type="scientific">Capnocytophaga stomatis</name>
    <dbReference type="NCBI Taxonomy" id="1848904"/>
    <lineage>
        <taxon>Bacteria</taxon>
        <taxon>Pseudomonadati</taxon>
        <taxon>Bacteroidota</taxon>
        <taxon>Flavobacteriia</taxon>
        <taxon>Flavobacteriales</taxon>
        <taxon>Flavobacteriaceae</taxon>
        <taxon>Capnocytophaga</taxon>
    </lineage>
</organism>
<dbReference type="Proteomes" id="UP000217348">
    <property type="component" value="Chromosome"/>
</dbReference>
<dbReference type="KEGG" id="csto:CGC58_00395"/>
<dbReference type="Pfam" id="PF10728">
    <property type="entry name" value="DUF2520"/>
    <property type="match status" value="1"/>
</dbReference>
<dbReference type="PANTHER" id="PTHR40459:SF1">
    <property type="entry name" value="CONSERVED HYPOTHETICAL ALANINE AND LEUCINE RICH PROTEIN"/>
    <property type="match status" value="1"/>
</dbReference>
<dbReference type="EMBL" id="CP022387">
    <property type="protein sequence ID" value="ATA88327.1"/>
    <property type="molecule type" value="Genomic_DNA"/>
</dbReference>
<evidence type="ECO:0000313" key="3">
    <source>
        <dbReference type="Proteomes" id="UP000217348"/>
    </source>
</evidence>
<dbReference type="PANTHER" id="PTHR40459">
    <property type="entry name" value="CONSERVED HYPOTHETICAL ALANINE AND LEUCINE RICH PROTEIN"/>
    <property type="match status" value="1"/>
</dbReference>
<feature type="domain" description="DUF2520" evidence="1">
    <location>
        <begin position="128"/>
        <end position="250"/>
    </location>
</feature>
<gene>
    <name evidence="2" type="ORF">CGC58_00395</name>
</gene>
<dbReference type="SUPFAM" id="SSF48179">
    <property type="entry name" value="6-phosphogluconate dehydrogenase C-terminal domain-like"/>
    <property type="match status" value="1"/>
</dbReference>